<evidence type="ECO:0000256" key="1">
    <source>
        <dbReference type="ARBA" id="ARBA00009879"/>
    </source>
</evidence>
<evidence type="ECO:0000256" key="11">
    <source>
        <dbReference type="ARBA" id="ARBA00042396"/>
    </source>
</evidence>
<dbReference type="GO" id="GO:0005829">
    <property type="term" value="C:cytosol"/>
    <property type="evidence" value="ECO:0007669"/>
    <property type="project" value="TreeGrafter"/>
</dbReference>
<evidence type="ECO:0000256" key="10">
    <source>
        <dbReference type="ARBA" id="ARBA00042348"/>
    </source>
</evidence>
<organism evidence="15 16">
    <name type="scientific">Lentibacillus persicus</name>
    <dbReference type="NCBI Taxonomy" id="640948"/>
    <lineage>
        <taxon>Bacteria</taxon>
        <taxon>Bacillati</taxon>
        <taxon>Bacillota</taxon>
        <taxon>Bacilli</taxon>
        <taxon>Bacillales</taxon>
        <taxon>Bacillaceae</taxon>
        <taxon>Lentibacillus</taxon>
    </lineage>
</organism>
<dbReference type="CDD" id="cd01169">
    <property type="entry name" value="HMPP_kinase"/>
    <property type="match status" value="1"/>
</dbReference>
<keyword evidence="5" id="KW-0547">Nucleotide-binding</keyword>
<comment type="catalytic activity">
    <reaction evidence="13">
        <text>pyridoxal + ATP = pyridoxal 5'-phosphate + ADP + H(+)</text>
        <dbReference type="Rhea" id="RHEA:10224"/>
        <dbReference type="ChEBI" id="CHEBI:15378"/>
        <dbReference type="ChEBI" id="CHEBI:17310"/>
        <dbReference type="ChEBI" id="CHEBI:30616"/>
        <dbReference type="ChEBI" id="CHEBI:456216"/>
        <dbReference type="ChEBI" id="CHEBI:597326"/>
        <dbReference type="EC" id="2.7.1.35"/>
    </reaction>
</comment>
<dbReference type="EMBL" id="FOMR01000009">
    <property type="protein sequence ID" value="SFE14789.1"/>
    <property type="molecule type" value="Genomic_DNA"/>
</dbReference>
<dbReference type="FunFam" id="3.40.1190.20:FF:000003">
    <property type="entry name" value="Phosphomethylpyrimidine kinase ThiD"/>
    <property type="match status" value="1"/>
</dbReference>
<keyword evidence="8" id="KW-0460">Magnesium</keyword>
<evidence type="ECO:0000256" key="13">
    <source>
        <dbReference type="ARBA" id="ARBA00049293"/>
    </source>
</evidence>
<dbReference type="OrthoDB" id="9810880at2"/>
<keyword evidence="7" id="KW-0067">ATP-binding</keyword>
<dbReference type="STRING" id="640948.SAMN05216238_1091"/>
<feature type="domain" description="Pyridoxamine kinase/Phosphomethylpyrimidine kinase" evidence="14">
    <location>
        <begin position="16"/>
        <end position="257"/>
    </location>
</feature>
<reference evidence="16" key="1">
    <citation type="submission" date="2016-10" db="EMBL/GenBank/DDBJ databases">
        <authorList>
            <person name="Varghese N."/>
            <person name="Submissions S."/>
        </authorList>
    </citation>
    <scope>NUCLEOTIDE SEQUENCE [LARGE SCALE GENOMIC DNA]</scope>
    <source>
        <strain evidence="16">DSM 22530</strain>
    </source>
</reference>
<keyword evidence="6 15" id="KW-0418">Kinase</keyword>
<dbReference type="GO" id="GO:0046872">
    <property type="term" value="F:metal ion binding"/>
    <property type="evidence" value="ECO:0007669"/>
    <property type="project" value="UniProtKB-KW"/>
</dbReference>
<dbReference type="GO" id="GO:0008972">
    <property type="term" value="F:phosphomethylpyrimidine kinase activity"/>
    <property type="evidence" value="ECO:0007669"/>
    <property type="project" value="InterPro"/>
</dbReference>
<proteinExistence type="inferred from homology"/>
<gene>
    <name evidence="15" type="ORF">SAMN05216238_1091</name>
</gene>
<keyword evidence="16" id="KW-1185">Reference proteome</keyword>
<keyword evidence="3" id="KW-0808">Transferase</keyword>
<dbReference type="EC" id="2.7.1.35" evidence="2"/>
<evidence type="ECO:0000256" key="8">
    <source>
        <dbReference type="ARBA" id="ARBA00022842"/>
    </source>
</evidence>
<evidence type="ECO:0000313" key="16">
    <source>
        <dbReference type="Proteomes" id="UP000199474"/>
    </source>
</evidence>
<dbReference type="Proteomes" id="UP000199474">
    <property type="component" value="Unassembled WGS sequence"/>
</dbReference>
<evidence type="ECO:0000256" key="2">
    <source>
        <dbReference type="ARBA" id="ARBA00012104"/>
    </source>
</evidence>
<dbReference type="InterPro" id="IPR004399">
    <property type="entry name" value="HMP/HMP-P_kinase_dom"/>
</dbReference>
<evidence type="ECO:0000256" key="12">
    <source>
        <dbReference type="ARBA" id="ARBA00042531"/>
    </source>
</evidence>
<accession>A0A1I1Y5U7</accession>
<evidence type="ECO:0000256" key="9">
    <source>
        <dbReference type="ARBA" id="ARBA00042307"/>
    </source>
</evidence>
<dbReference type="InterPro" id="IPR013749">
    <property type="entry name" value="PM/HMP-P_kinase-1"/>
</dbReference>
<evidence type="ECO:0000259" key="14">
    <source>
        <dbReference type="Pfam" id="PF08543"/>
    </source>
</evidence>
<dbReference type="GO" id="GO:0008478">
    <property type="term" value="F:pyridoxal kinase activity"/>
    <property type="evidence" value="ECO:0007669"/>
    <property type="project" value="UniProtKB-EC"/>
</dbReference>
<evidence type="ECO:0000256" key="7">
    <source>
        <dbReference type="ARBA" id="ARBA00022840"/>
    </source>
</evidence>
<dbReference type="RefSeq" id="WP_090085954.1">
    <property type="nucleotide sequence ID" value="NZ_FOMR01000009.1"/>
</dbReference>
<dbReference type="PANTHER" id="PTHR20858">
    <property type="entry name" value="PHOSPHOMETHYLPYRIMIDINE KINASE"/>
    <property type="match status" value="1"/>
</dbReference>
<dbReference type="GO" id="GO:0005524">
    <property type="term" value="F:ATP binding"/>
    <property type="evidence" value="ECO:0007669"/>
    <property type="project" value="UniProtKB-KW"/>
</dbReference>
<comment type="similarity">
    <text evidence="1">Belongs to the ThiD family.</text>
</comment>
<dbReference type="GO" id="GO:0008902">
    <property type="term" value="F:hydroxymethylpyrimidine kinase activity"/>
    <property type="evidence" value="ECO:0007669"/>
    <property type="project" value="TreeGrafter"/>
</dbReference>
<evidence type="ECO:0000256" key="5">
    <source>
        <dbReference type="ARBA" id="ARBA00022741"/>
    </source>
</evidence>
<sequence>MTLPTRAITIAGSAAGGSAGIQADLKTFQELDVYGMSVVTAIVARHPGTDKNVHVQTIEAIEAQFATAMKQVGTDALKTGMLFSKAIIEKAADLIEGSGVKIKVVDPVMVGKLDSKLLADDAIDVLKNRLVPLADVITPNVPEASYLLDGRELKTVEDMKAAAVDLHELGPQYVLVKGGRLKGEAVDVLYDGAKLTMFEAPRIDTENTSGAGCTYSAAIASYMTKGYAMPEAVRLAKSFVTTAIEHGFTYTEMVGPTYHAAERMKGEAHKIKVDELE</sequence>
<evidence type="ECO:0000256" key="4">
    <source>
        <dbReference type="ARBA" id="ARBA00022723"/>
    </source>
</evidence>
<dbReference type="InterPro" id="IPR029056">
    <property type="entry name" value="Ribokinase-like"/>
</dbReference>
<dbReference type="AlphaFoldDB" id="A0A1I1Y5U7"/>
<name>A0A1I1Y5U7_9BACI</name>
<dbReference type="GO" id="GO:0009228">
    <property type="term" value="P:thiamine biosynthetic process"/>
    <property type="evidence" value="ECO:0007669"/>
    <property type="project" value="InterPro"/>
</dbReference>
<dbReference type="Gene3D" id="3.40.1190.20">
    <property type="match status" value="1"/>
</dbReference>
<evidence type="ECO:0000256" key="6">
    <source>
        <dbReference type="ARBA" id="ARBA00022777"/>
    </source>
</evidence>
<dbReference type="SUPFAM" id="SSF53613">
    <property type="entry name" value="Ribokinase-like"/>
    <property type="match status" value="1"/>
</dbReference>
<dbReference type="NCBIfam" id="TIGR00097">
    <property type="entry name" value="HMP-P_kinase"/>
    <property type="match status" value="1"/>
</dbReference>
<dbReference type="PANTHER" id="PTHR20858:SF19">
    <property type="entry name" value="PYRIDOXINE KINASE"/>
    <property type="match status" value="1"/>
</dbReference>
<dbReference type="Pfam" id="PF08543">
    <property type="entry name" value="Phos_pyr_kin"/>
    <property type="match status" value="1"/>
</dbReference>
<evidence type="ECO:0000256" key="3">
    <source>
        <dbReference type="ARBA" id="ARBA00022679"/>
    </source>
</evidence>
<keyword evidence="4" id="KW-0479">Metal-binding</keyword>
<protein>
    <recommendedName>
        <fullName evidence="2">pyridoxal kinase</fullName>
        <ecNumber evidence="2">2.7.1.35</ecNumber>
    </recommendedName>
    <alternativeName>
        <fullName evidence="10">PN/PL/PM kinase</fullName>
    </alternativeName>
    <alternativeName>
        <fullName evidence="11">Pyridoxal kinase</fullName>
    </alternativeName>
    <alternativeName>
        <fullName evidence="9">Pyridoxamine kinase</fullName>
    </alternativeName>
    <alternativeName>
        <fullName evidence="12">Vitamin B6 kinase</fullName>
    </alternativeName>
</protein>
<evidence type="ECO:0000313" key="15">
    <source>
        <dbReference type="EMBL" id="SFE14789.1"/>
    </source>
</evidence>